<feature type="domain" description="Peptidase S9A N-terminal" evidence="12">
    <location>
        <begin position="206"/>
        <end position="615"/>
    </location>
</feature>
<accession>A0AAF5DRX9</accession>
<evidence type="ECO:0000256" key="5">
    <source>
        <dbReference type="ARBA" id="ARBA00022670"/>
    </source>
</evidence>
<evidence type="ECO:0000313" key="13">
    <source>
        <dbReference type="Proteomes" id="UP000035681"/>
    </source>
</evidence>
<dbReference type="AlphaFoldDB" id="A0AAF5DRX9"/>
<keyword evidence="13" id="KW-1185">Reference proteome</keyword>
<comment type="catalytic activity">
    <reaction evidence="1">
        <text>Hydrolysis of Pro-|-Xaa &gt;&gt; Ala-|-Xaa in oligopeptides.</text>
        <dbReference type="EC" id="3.4.21.26"/>
    </reaction>
</comment>
<evidence type="ECO:0000256" key="9">
    <source>
        <dbReference type="SAM" id="MobiDB-lite"/>
    </source>
</evidence>
<dbReference type="GO" id="GO:0004252">
    <property type="term" value="F:serine-type endopeptidase activity"/>
    <property type="evidence" value="ECO:0007669"/>
    <property type="project" value="UniProtKB-EC"/>
</dbReference>
<evidence type="ECO:0000256" key="4">
    <source>
        <dbReference type="ARBA" id="ARBA00016310"/>
    </source>
</evidence>
<evidence type="ECO:0000256" key="7">
    <source>
        <dbReference type="ARBA" id="ARBA00022825"/>
    </source>
</evidence>
<evidence type="ECO:0000256" key="1">
    <source>
        <dbReference type="ARBA" id="ARBA00001070"/>
    </source>
</evidence>
<dbReference type="PANTHER" id="PTHR42881:SF2">
    <property type="entry name" value="PROLYL ENDOPEPTIDASE"/>
    <property type="match status" value="1"/>
</dbReference>
<dbReference type="Pfam" id="PF02897">
    <property type="entry name" value="Peptidase_S9_N"/>
    <property type="match status" value="1"/>
</dbReference>
<dbReference type="SUPFAM" id="SSF53474">
    <property type="entry name" value="alpha/beta-Hydrolases"/>
    <property type="match status" value="1"/>
</dbReference>
<feature type="signal peptide" evidence="10">
    <location>
        <begin position="1"/>
        <end position="22"/>
    </location>
</feature>
<dbReference type="InterPro" id="IPR002470">
    <property type="entry name" value="Peptidase_S9A"/>
</dbReference>
<dbReference type="PANTHER" id="PTHR42881">
    <property type="entry name" value="PROLYL ENDOPEPTIDASE"/>
    <property type="match status" value="1"/>
</dbReference>
<dbReference type="Pfam" id="PF00326">
    <property type="entry name" value="Peptidase_S9"/>
    <property type="match status" value="1"/>
</dbReference>
<proteinExistence type="inferred from homology"/>
<sequence>MLHYLFLLCFLKIFVLLPSLYCHEIVNEEVETDADTKLKKALKFSYEEKHYFFSVGEYSDFMKNNNKTWLEEPKHKGIKHYHVYHYHFYWLSNCEIPAGCKPPYCKPPPCKPIPPPTCEPVPPPTCETVPPITCEPIESTTTLKPSKPPKPSTPQKPKTTPKGTTTTTTELIRTSTTTKYENCESMKEFYFGRYESTIKINVTKYPKLEKCETCYNTIFGKTIYNRYQYLENLEDVRTQKFIHQVNSMTKSYLQKSTIRKYIDNKITTFATFDQYEAFRKYGEYYYYIYRYGLKNQSVIMRTTEYDTKGTVFFDLNKYDTTKKTKLEGYTFSLNNKHMAYLFSVDNNKLMTIKFKNSDGEDMDDILENVVLSNIDFAFNERGFFYSAFTDEDGNIISTLHNNKTVYHSLLYHKMGGEQKDDVIITVCKDEDVLVKGSVSEDGKYLFVYFYNGLDMNFNKVLYYPLYNINENKITKEIILKKLFSKYDATYKIITSDKKYVYVLTTKDASTGRVIRVKFSETNKESKNWKTLVNSDPKMKLQKVVAAGEKYLLLQYLDHFTDVIYIHDIITGKRITELDLMRGDIQFISSSIHHSRFFIKMSNQVVPQRIYSGNLVELTKTNKKVKLNAFVDTKIKNIYENKFVIKTVYFESTSNVQVPILIFHRADLKYNSKNPLLLEAYGSYGIPSLPSYDAPILMFVNHFNGIYAVAGVRGGGEYGSEWHDHGKLHMKQNSFDDFIAATEYLINNNYTRPSKLAIHGVADGGLLAAVVSRRRPELYGSVISQIGLFDMLTKNELTMTETWKQEYGDLDNKEDFNYLLSYSPIHNLEMPHRPVQFPCTLLIGETQPNKVFATNTLKYTAEVYNTIQKGIKHQRNPVFAKIVEQVGYRRGKDVDEKIEEAVDIFSFIKETLNIKWKY</sequence>
<dbReference type="GO" id="GO:0006508">
    <property type="term" value="P:proteolysis"/>
    <property type="evidence" value="ECO:0007669"/>
    <property type="project" value="UniProtKB-KW"/>
</dbReference>
<dbReference type="GO" id="GO:0070012">
    <property type="term" value="F:oligopeptidase activity"/>
    <property type="evidence" value="ECO:0007669"/>
    <property type="project" value="TreeGrafter"/>
</dbReference>
<dbReference type="InterPro" id="IPR051167">
    <property type="entry name" value="Prolyl_oligopep/macrocyclase"/>
</dbReference>
<name>A0AAF5DRX9_STRER</name>
<evidence type="ECO:0000259" key="11">
    <source>
        <dbReference type="Pfam" id="PF00326"/>
    </source>
</evidence>
<dbReference type="InterPro" id="IPR029058">
    <property type="entry name" value="AB_hydrolase_fold"/>
</dbReference>
<dbReference type="Gene3D" id="2.130.10.120">
    <property type="entry name" value="Prolyl oligopeptidase, N-terminal domain"/>
    <property type="match status" value="1"/>
</dbReference>
<evidence type="ECO:0000256" key="8">
    <source>
        <dbReference type="ARBA" id="ARBA00029698"/>
    </source>
</evidence>
<dbReference type="Gene3D" id="3.40.50.1820">
    <property type="entry name" value="alpha/beta hydrolase"/>
    <property type="match status" value="1"/>
</dbReference>
<dbReference type="InterPro" id="IPR001375">
    <property type="entry name" value="Peptidase_S9_cat"/>
</dbReference>
<comment type="similarity">
    <text evidence="2">Belongs to the peptidase S9A family.</text>
</comment>
<feature type="region of interest" description="Disordered" evidence="9">
    <location>
        <begin position="138"/>
        <end position="168"/>
    </location>
</feature>
<evidence type="ECO:0000256" key="2">
    <source>
        <dbReference type="ARBA" id="ARBA00005228"/>
    </source>
</evidence>
<dbReference type="GO" id="GO:0005829">
    <property type="term" value="C:cytosol"/>
    <property type="evidence" value="ECO:0007669"/>
    <property type="project" value="TreeGrafter"/>
</dbReference>
<protein>
    <recommendedName>
        <fullName evidence="4">Prolyl endopeptidase</fullName>
        <ecNumber evidence="3">3.4.21.26</ecNumber>
    </recommendedName>
    <alternativeName>
        <fullName evidence="8">Post-proline cleaving enzyme</fullName>
    </alternativeName>
</protein>
<keyword evidence="10" id="KW-0732">Signal</keyword>
<keyword evidence="6" id="KW-0378">Hydrolase</keyword>
<dbReference type="WBParaSite" id="TCONS_00016377.p1">
    <property type="protein sequence ID" value="TCONS_00016377.p1"/>
    <property type="gene ID" value="XLOC_010971"/>
</dbReference>
<evidence type="ECO:0000256" key="6">
    <source>
        <dbReference type="ARBA" id="ARBA00022801"/>
    </source>
</evidence>
<dbReference type="SUPFAM" id="SSF50993">
    <property type="entry name" value="Peptidase/esterase 'gauge' domain"/>
    <property type="match status" value="1"/>
</dbReference>
<evidence type="ECO:0000256" key="10">
    <source>
        <dbReference type="SAM" id="SignalP"/>
    </source>
</evidence>
<keyword evidence="7" id="KW-0720">Serine protease</keyword>
<feature type="compositionally biased region" description="Low complexity" evidence="9">
    <location>
        <begin position="155"/>
        <end position="168"/>
    </location>
</feature>
<evidence type="ECO:0000259" key="12">
    <source>
        <dbReference type="Pfam" id="PF02897"/>
    </source>
</evidence>
<organism evidence="13 14">
    <name type="scientific">Strongyloides stercoralis</name>
    <name type="common">Threadworm</name>
    <dbReference type="NCBI Taxonomy" id="6248"/>
    <lineage>
        <taxon>Eukaryota</taxon>
        <taxon>Metazoa</taxon>
        <taxon>Ecdysozoa</taxon>
        <taxon>Nematoda</taxon>
        <taxon>Chromadorea</taxon>
        <taxon>Rhabditida</taxon>
        <taxon>Tylenchina</taxon>
        <taxon>Panagrolaimomorpha</taxon>
        <taxon>Strongyloidoidea</taxon>
        <taxon>Strongyloididae</taxon>
        <taxon>Strongyloides</taxon>
    </lineage>
</organism>
<dbReference type="InterPro" id="IPR023302">
    <property type="entry name" value="Pept_S9A_N"/>
</dbReference>
<reference evidence="14" key="1">
    <citation type="submission" date="2024-02" db="UniProtKB">
        <authorList>
            <consortium name="WormBaseParasite"/>
        </authorList>
    </citation>
    <scope>IDENTIFICATION</scope>
</reference>
<feature type="domain" description="Peptidase S9 prolyl oligopeptidase catalytic" evidence="11">
    <location>
        <begin position="698"/>
        <end position="912"/>
    </location>
</feature>
<evidence type="ECO:0000313" key="14">
    <source>
        <dbReference type="WBParaSite" id="TCONS_00016377.p1"/>
    </source>
</evidence>
<dbReference type="Proteomes" id="UP000035681">
    <property type="component" value="Unplaced"/>
</dbReference>
<keyword evidence="5" id="KW-0645">Protease</keyword>
<dbReference type="PRINTS" id="PR00862">
    <property type="entry name" value="PROLIGOPTASE"/>
</dbReference>
<evidence type="ECO:0000256" key="3">
    <source>
        <dbReference type="ARBA" id="ARBA00011897"/>
    </source>
</evidence>
<feature type="chain" id="PRO_5042103087" description="Prolyl endopeptidase" evidence="10">
    <location>
        <begin position="23"/>
        <end position="917"/>
    </location>
</feature>
<dbReference type="EC" id="3.4.21.26" evidence="3"/>